<dbReference type="PANTHER" id="PTHR32448">
    <property type="entry name" value="OS08G0158400 PROTEIN"/>
    <property type="match status" value="1"/>
</dbReference>
<gene>
    <name evidence="11" type="ORF">G2W53_026497</name>
</gene>
<dbReference type="InterPro" id="IPR016167">
    <property type="entry name" value="FAD-bd_PCMH_sub1"/>
</dbReference>
<evidence type="ECO:0000313" key="12">
    <source>
        <dbReference type="Proteomes" id="UP000634136"/>
    </source>
</evidence>
<dbReference type="OrthoDB" id="1434129at2759"/>
<feature type="domain" description="Berberine/berberine-like" evidence="10">
    <location>
        <begin position="408"/>
        <end position="465"/>
    </location>
</feature>
<feature type="signal peptide" evidence="9">
    <location>
        <begin position="1"/>
        <end position="22"/>
    </location>
</feature>
<dbReference type="AlphaFoldDB" id="A0A834TH38"/>
<dbReference type="Proteomes" id="UP000634136">
    <property type="component" value="Unassembled WGS sequence"/>
</dbReference>
<evidence type="ECO:0000256" key="1">
    <source>
        <dbReference type="ARBA" id="ARBA00001974"/>
    </source>
</evidence>
<dbReference type="EMBL" id="JAAIUW010000008">
    <property type="protein sequence ID" value="KAF7821042.1"/>
    <property type="molecule type" value="Genomic_DNA"/>
</dbReference>
<evidence type="ECO:0000256" key="3">
    <source>
        <dbReference type="ARBA" id="ARBA00022630"/>
    </source>
</evidence>
<keyword evidence="4 9" id="KW-0732">Signal</keyword>
<dbReference type="SUPFAM" id="SSF56176">
    <property type="entry name" value="FAD-binding/transporter-associated domain-like"/>
    <property type="match status" value="1"/>
</dbReference>
<evidence type="ECO:0000256" key="2">
    <source>
        <dbReference type="ARBA" id="ARBA00005466"/>
    </source>
</evidence>
<dbReference type="GO" id="GO:0016491">
    <property type="term" value="F:oxidoreductase activity"/>
    <property type="evidence" value="ECO:0007669"/>
    <property type="project" value="InterPro"/>
</dbReference>
<keyword evidence="6" id="KW-1015">Disulfide bond</keyword>
<reference evidence="11" key="1">
    <citation type="submission" date="2020-09" db="EMBL/GenBank/DDBJ databases">
        <title>Genome-Enabled Discovery of Anthraquinone Biosynthesis in Senna tora.</title>
        <authorList>
            <person name="Kang S.-H."/>
            <person name="Pandey R.P."/>
            <person name="Lee C.-M."/>
            <person name="Sim J.-S."/>
            <person name="Jeong J.-T."/>
            <person name="Choi B.-S."/>
            <person name="Jung M."/>
            <person name="Ginzburg D."/>
            <person name="Zhao K."/>
            <person name="Won S.Y."/>
            <person name="Oh T.-J."/>
            <person name="Yu Y."/>
            <person name="Kim N.-H."/>
            <person name="Lee O.R."/>
            <person name="Lee T.-H."/>
            <person name="Bashyal P."/>
            <person name="Kim T.-S."/>
            <person name="Lee W.-H."/>
            <person name="Kawkins C."/>
            <person name="Kim C.-K."/>
            <person name="Kim J.S."/>
            <person name="Ahn B.O."/>
            <person name="Rhee S.Y."/>
            <person name="Sohng J.K."/>
        </authorList>
    </citation>
    <scope>NUCLEOTIDE SEQUENCE</scope>
    <source>
        <tissue evidence="11">Leaf</tissue>
    </source>
</reference>
<dbReference type="Gene3D" id="3.30.43.10">
    <property type="entry name" value="Uridine Diphospho-n-acetylenolpyruvylglucosamine Reductase, domain 2"/>
    <property type="match status" value="1"/>
</dbReference>
<feature type="compositionally biased region" description="Basic residues" evidence="8">
    <location>
        <begin position="171"/>
        <end position="196"/>
    </location>
</feature>
<evidence type="ECO:0000256" key="4">
    <source>
        <dbReference type="ARBA" id="ARBA00022729"/>
    </source>
</evidence>
<dbReference type="InterPro" id="IPR012951">
    <property type="entry name" value="BBE"/>
</dbReference>
<feature type="region of interest" description="Disordered" evidence="8">
    <location>
        <begin position="165"/>
        <end position="196"/>
    </location>
</feature>
<evidence type="ECO:0000256" key="6">
    <source>
        <dbReference type="ARBA" id="ARBA00023157"/>
    </source>
</evidence>
<evidence type="ECO:0000256" key="9">
    <source>
        <dbReference type="SAM" id="SignalP"/>
    </source>
</evidence>
<evidence type="ECO:0000256" key="5">
    <source>
        <dbReference type="ARBA" id="ARBA00022827"/>
    </source>
</evidence>
<comment type="caution">
    <text evidence="11">The sequence shown here is derived from an EMBL/GenBank/DDBJ whole genome shotgun (WGS) entry which is preliminary data.</text>
</comment>
<keyword evidence="3" id="KW-0285">Flavoprotein</keyword>
<sequence>MAKSLTPIPYLFAILLLHVVSANSFAHPSLYNHFHKCLKKHTKPPSDQATISTILFAQSNVSYPSVLRNYIRNPRFNTSSTPKPSLIITPLHESHVQSTVICAKSVIPIQIKIRSGGHDYEGVSYISDEPFIILDLFNLRDVTVDAENGVTVIQASATRTLLLNREEKKNPRLPRRSLPHRRRRWPPQRRRVRQHAPARTLEQNAIDLVVQWQEVAPRVDDRLFMRLLVSPVSSATLRGQKTVRVSVVTLFLGSADELVTLLEKEFPVLGLNKKNCNELTWIQSVLWWASYNYTKPETLLDRRLNSADFLKRKSDYVQNPISRDRLEWIWKKMIELKSILFVFNPYGGRMSEISSDAMPFPHRAGDLFKIQYSVTWEEAGSVEKNYTTQAKMLYSYMTPFVSRNPRSAYLNYRDLDIGINTFGENSYEEGEVYGLKYFNDKFERLVKVKSEVDPENFFRNEQSIPVLPKKG</sequence>
<name>A0A834TH38_9FABA</name>
<organism evidence="11 12">
    <name type="scientific">Senna tora</name>
    <dbReference type="NCBI Taxonomy" id="362788"/>
    <lineage>
        <taxon>Eukaryota</taxon>
        <taxon>Viridiplantae</taxon>
        <taxon>Streptophyta</taxon>
        <taxon>Embryophyta</taxon>
        <taxon>Tracheophyta</taxon>
        <taxon>Spermatophyta</taxon>
        <taxon>Magnoliopsida</taxon>
        <taxon>eudicotyledons</taxon>
        <taxon>Gunneridae</taxon>
        <taxon>Pentapetalae</taxon>
        <taxon>rosids</taxon>
        <taxon>fabids</taxon>
        <taxon>Fabales</taxon>
        <taxon>Fabaceae</taxon>
        <taxon>Caesalpinioideae</taxon>
        <taxon>Cassia clade</taxon>
        <taxon>Senna</taxon>
    </lineage>
</organism>
<dbReference type="Gene3D" id="3.40.462.20">
    <property type="match status" value="1"/>
</dbReference>
<comment type="similarity">
    <text evidence="2">Belongs to the oxygen-dependent FAD-linked oxidoreductase family.</text>
</comment>
<dbReference type="GO" id="GO:1901696">
    <property type="term" value="P:cannabinoid biosynthetic process"/>
    <property type="evidence" value="ECO:0007669"/>
    <property type="project" value="UniProtKB-ARBA"/>
</dbReference>
<keyword evidence="12" id="KW-1185">Reference proteome</keyword>
<dbReference type="Pfam" id="PF08031">
    <property type="entry name" value="BBE"/>
    <property type="match status" value="1"/>
</dbReference>
<proteinExistence type="inferred from homology"/>
<dbReference type="GO" id="GO:0050660">
    <property type="term" value="F:flavin adenine dinucleotide binding"/>
    <property type="evidence" value="ECO:0007669"/>
    <property type="project" value="InterPro"/>
</dbReference>
<evidence type="ECO:0000313" key="11">
    <source>
        <dbReference type="EMBL" id="KAF7821042.1"/>
    </source>
</evidence>
<evidence type="ECO:0000259" key="10">
    <source>
        <dbReference type="Pfam" id="PF08031"/>
    </source>
</evidence>
<keyword evidence="5" id="KW-0274">FAD</keyword>
<feature type="chain" id="PRO_5032785600" evidence="9">
    <location>
        <begin position="23"/>
        <end position="471"/>
    </location>
</feature>
<evidence type="ECO:0000256" key="8">
    <source>
        <dbReference type="SAM" id="MobiDB-lite"/>
    </source>
</evidence>
<comment type="cofactor">
    <cofactor evidence="1">
        <name>FAD</name>
        <dbReference type="ChEBI" id="CHEBI:57692"/>
    </cofactor>
</comment>
<dbReference type="InterPro" id="IPR036318">
    <property type="entry name" value="FAD-bd_PCMH-like_sf"/>
</dbReference>
<keyword evidence="7" id="KW-0325">Glycoprotein</keyword>
<protein>
    <submittedName>
        <fullName evidence="11">Berberine bridge enzyme-like 21</fullName>
    </submittedName>
</protein>
<accession>A0A834TH38</accession>
<evidence type="ECO:0000256" key="7">
    <source>
        <dbReference type="ARBA" id="ARBA00023180"/>
    </source>
</evidence>
<dbReference type="FunFam" id="3.30.43.10:FF:000004">
    <property type="entry name" value="Berberine bridge enzyme-like 15"/>
    <property type="match status" value="1"/>
</dbReference>